<gene>
    <name evidence="1" type="primary">PP2</name>
</gene>
<name>A0A0K1P7U2_MORAL</name>
<dbReference type="PANTHER" id="PTHR48478:SF1">
    <property type="entry name" value="LECTIN-LIKE"/>
    <property type="match status" value="1"/>
</dbReference>
<dbReference type="GO" id="GO:0030246">
    <property type="term" value="F:carbohydrate binding"/>
    <property type="evidence" value="ECO:0007669"/>
    <property type="project" value="InterPro"/>
</dbReference>
<dbReference type="InterPro" id="IPR052147">
    <property type="entry name" value="PP2-like/Lectin"/>
</dbReference>
<dbReference type="PANTHER" id="PTHR48478">
    <property type="entry name" value="LECTIN-LIKE"/>
    <property type="match status" value="1"/>
</dbReference>
<dbReference type="SMR" id="A0A0K1P7U2"/>
<dbReference type="InterPro" id="IPR025886">
    <property type="entry name" value="PP2-like"/>
</dbReference>
<dbReference type="EMBL" id="KR296792">
    <property type="protein sequence ID" value="AKU89566.1"/>
    <property type="molecule type" value="mRNA"/>
</dbReference>
<sequence>MGKNCFMFYARDLSITWSENNNYWTWRQLKDASEESIEIAELVDVCWLEVHGKFDTKKLSPASLYEVTFVVMLKCPARGWKIPVNVALNLPDGSKQERKVGMLQQPKEQWMEIPVGEFRTSPEMLGEIQVSMYEFDGGKWKGGLIIKGVKIQPKTTC</sequence>
<accession>A0A0K1P7U2</accession>
<reference evidence="1" key="1">
    <citation type="submission" date="2015-04" db="EMBL/GenBank/DDBJ databases">
        <authorList>
            <person name="Syromyatnikov M.Y."/>
            <person name="Popov V.N."/>
        </authorList>
    </citation>
    <scope>NUCLEOTIDE SEQUENCE</scope>
</reference>
<organism evidence="1">
    <name type="scientific">Morus alba</name>
    <name type="common">White mulberry</name>
    <dbReference type="NCBI Taxonomy" id="3498"/>
    <lineage>
        <taxon>Eukaryota</taxon>
        <taxon>Viridiplantae</taxon>
        <taxon>Streptophyta</taxon>
        <taxon>Embryophyta</taxon>
        <taxon>Tracheophyta</taxon>
        <taxon>Spermatophyta</taxon>
        <taxon>Magnoliopsida</taxon>
        <taxon>eudicotyledons</taxon>
        <taxon>Gunneridae</taxon>
        <taxon>Pentapetalae</taxon>
        <taxon>rosids</taxon>
        <taxon>fabids</taxon>
        <taxon>Rosales</taxon>
        <taxon>Moraceae</taxon>
        <taxon>Moreae</taxon>
        <taxon>Morus</taxon>
    </lineage>
</organism>
<proteinExistence type="evidence at transcript level"/>
<dbReference type="Pfam" id="PF14299">
    <property type="entry name" value="PP2"/>
    <property type="match status" value="1"/>
</dbReference>
<protein>
    <submittedName>
        <fullName evidence="1">Phloem protein 2</fullName>
    </submittedName>
</protein>
<dbReference type="AlphaFoldDB" id="A0A0K1P7U2"/>
<evidence type="ECO:0000313" key="1">
    <source>
        <dbReference type="EMBL" id="AKU89566.1"/>
    </source>
</evidence>